<reference evidence="1" key="1">
    <citation type="submission" date="2021-02" db="EMBL/GenBank/DDBJ databases">
        <authorList>
            <person name="Bekaert M."/>
        </authorList>
    </citation>
    <scope>NUCLEOTIDE SEQUENCE</scope>
    <source>
        <strain evidence="1">IoA-00</strain>
    </source>
</reference>
<sequence>MLAPLADSKMKNLIFHIRIIRDTAHKDGLSTTSSPTIKSNTHELGNQQQLQEEPNFCICSVLEKNVHHNTPPNLDSLQVAIISACYALHAFHRQELPICLRAIFKKASNK</sequence>
<dbReference type="Proteomes" id="UP000675881">
    <property type="component" value="Chromosome 6"/>
</dbReference>
<evidence type="ECO:0000313" key="1">
    <source>
        <dbReference type="EMBL" id="CAF2970636.1"/>
    </source>
</evidence>
<organism evidence="1 2">
    <name type="scientific">Lepeophtheirus salmonis</name>
    <name type="common">Salmon louse</name>
    <name type="synonym">Caligus salmonis</name>
    <dbReference type="NCBI Taxonomy" id="72036"/>
    <lineage>
        <taxon>Eukaryota</taxon>
        <taxon>Metazoa</taxon>
        <taxon>Ecdysozoa</taxon>
        <taxon>Arthropoda</taxon>
        <taxon>Crustacea</taxon>
        <taxon>Multicrustacea</taxon>
        <taxon>Hexanauplia</taxon>
        <taxon>Copepoda</taxon>
        <taxon>Siphonostomatoida</taxon>
        <taxon>Caligidae</taxon>
        <taxon>Lepeophtheirus</taxon>
    </lineage>
</organism>
<keyword evidence="2" id="KW-1185">Reference proteome</keyword>
<proteinExistence type="predicted"/>
<evidence type="ECO:0000313" key="2">
    <source>
        <dbReference type="Proteomes" id="UP000675881"/>
    </source>
</evidence>
<dbReference type="AlphaFoldDB" id="A0A7R8CYM8"/>
<dbReference type="EMBL" id="HG994585">
    <property type="protein sequence ID" value="CAF2970636.1"/>
    <property type="molecule type" value="Genomic_DNA"/>
</dbReference>
<accession>A0A7R8CYM8</accession>
<protein>
    <submittedName>
        <fullName evidence="1">(salmon louse) hypothetical protein</fullName>
    </submittedName>
</protein>
<gene>
    <name evidence="1" type="ORF">LSAA_11770</name>
</gene>
<name>A0A7R8CYM8_LEPSM</name>